<dbReference type="CDD" id="cd00555">
    <property type="entry name" value="Maf"/>
    <property type="match status" value="1"/>
</dbReference>
<keyword evidence="3" id="KW-0546">Nucleotide metabolism</keyword>
<organism evidence="4 5">
    <name type="scientific">Corynebacterium xerosis</name>
    <dbReference type="NCBI Taxonomy" id="1725"/>
    <lineage>
        <taxon>Bacteria</taxon>
        <taxon>Bacillati</taxon>
        <taxon>Actinomycetota</taxon>
        <taxon>Actinomycetes</taxon>
        <taxon>Mycobacteriales</taxon>
        <taxon>Corynebacteriaceae</taxon>
        <taxon>Corynebacterium</taxon>
    </lineage>
</organism>
<comment type="caution">
    <text evidence="4">The sequence shown here is derived from an EMBL/GenBank/DDBJ whole genome shotgun (WGS) entry which is preliminary data.</text>
</comment>
<dbReference type="NCBIfam" id="TIGR00172">
    <property type="entry name" value="maf"/>
    <property type="match status" value="1"/>
</dbReference>
<evidence type="ECO:0000313" key="4">
    <source>
        <dbReference type="EMBL" id="PMC63500.1"/>
    </source>
</evidence>
<comment type="subcellular location">
    <subcellularLocation>
        <location evidence="3">Cytoplasm</location>
    </subcellularLocation>
</comment>
<comment type="cofactor">
    <cofactor evidence="1 3">
        <name>a divalent metal cation</name>
        <dbReference type="ChEBI" id="CHEBI:60240"/>
    </cofactor>
</comment>
<dbReference type="EMBL" id="PNHF01000001">
    <property type="protein sequence ID" value="PMC63500.1"/>
    <property type="molecule type" value="Genomic_DNA"/>
</dbReference>
<dbReference type="HAMAP" id="MF_00528">
    <property type="entry name" value="Maf"/>
    <property type="match status" value="1"/>
</dbReference>
<name>A0A2N6T2E7_9CORY</name>
<feature type="active site" description="Proton acceptor" evidence="3">
    <location>
        <position position="99"/>
    </location>
</feature>
<dbReference type="GO" id="GO:0005737">
    <property type="term" value="C:cytoplasm"/>
    <property type="evidence" value="ECO:0007669"/>
    <property type="project" value="UniProtKB-SubCell"/>
</dbReference>
<dbReference type="PIRSF" id="PIRSF006305">
    <property type="entry name" value="Maf"/>
    <property type="match status" value="1"/>
</dbReference>
<keyword evidence="2 3" id="KW-0378">Hydrolase</keyword>
<sequence length="234" mass="23982">MSTVPAASPAPAHRIVLASSSPSRLMVLRSAGVEPVVSPPEVDEDAILDESRAKGADAGAVVKRLAQAKAAAVTGALAREETGGGTDGGDGVTVVIACDSMLLMGGELSGKPHTVEETVRRWKAQRGRDAELVTGHSITAVLPGGEIRSATEAVSTVVRFGEPSDADIVAYAESGEPLGCAGAFTLEALGGWFIDGIDGDPSSVLGLSLPLIRRTLAGWGLDVSAFWNVARSKR</sequence>
<comment type="catalytic activity">
    <reaction evidence="3">
        <text>a ribonucleoside 5'-triphosphate + H2O = a ribonucleoside 5'-phosphate + diphosphate + H(+)</text>
        <dbReference type="Rhea" id="RHEA:23996"/>
        <dbReference type="ChEBI" id="CHEBI:15377"/>
        <dbReference type="ChEBI" id="CHEBI:15378"/>
        <dbReference type="ChEBI" id="CHEBI:33019"/>
        <dbReference type="ChEBI" id="CHEBI:58043"/>
        <dbReference type="ChEBI" id="CHEBI:61557"/>
        <dbReference type="EC" id="3.6.1.9"/>
    </reaction>
</comment>
<gene>
    <name evidence="4" type="ORF">CJ204_00715</name>
</gene>
<dbReference type="SUPFAM" id="SSF52972">
    <property type="entry name" value="ITPase-like"/>
    <property type="match status" value="1"/>
</dbReference>
<dbReference type="STRING" id="1725.WU86_03265"/>
<dbReference type="PANTHER" id="PTHR43213:SF5">
    <property type="entry name" value="BIFUNCTIONAL DTTP_UTP PYROPHOSPHATASE_METHYLTRANSFERASE PROTEIN-RELATED"/>
    <property type="match status" value="1"/>
</dbReference>
<proteinExistence type="inferred from homology"/>
<dbReference type="RefSeq" id="WP_102211855.1">
    <property type="nucleotide sequence ID" value="NZ_PNHF01000001.1"/>
</dbReference>
<dbReference type="GO" id="GO:0009117">
    <property type="term" value="P:nucleotide metabolic process"/>
    <property type="evidence" value="ECO:0007669"/>
    <property type="project" value="UniProtKB-KW"/>
</dbReference>
<evidence type="ECO:0000256" key="3">
    <source>
        <dbReference type="HAMAP-Rule" id="MF_00528"/>
    </source>
</evidence>
<dbReference type="InterPro" id="IPR029001">
    <property type="entry name" value="ITPase-like_fam"/>
</dbReference>
<dbReference type="Gene3D" id="3.90.950.10">
    <property type="match status" value="1"/>
</dbReference>
<comment type="similarity">
    <text evidence="3">Belongs to the Maf family.</text>
</comment>
<dbReference type="AlphaFoldDB" id="A0A2N6T2E7"/>
<dbReference type="Pfam" id="PF02545">
    <property type="entry name" value="Maf"/>
    <property type="match status" value="1"/>
</dbReference>
<dbReference type="PANTHER" id="PTHR43213">
    <property type="entry name" value="BIFUNCTIONAL DTTP/UTP PYROPHOSPHATASE/METHYLTRANSFERASE PROTEIN-RELATED"/>
    <property type="match status" value="1"/>
</dbReference>
<evidence type="ECO:0000256" key="2">
    <source>
        <dbReference type="ARBA" id="ARBA00022801"/>
    </source>
</evidence>
<comment type="catalytic activity">
    <reaction evidence="3">
        <text>a 2'-deoxyribonucleoside 5'-triphosphate + H2O = a 2'-deoxyribonucleoside 5'-phosphate + diphosphate + H(+)</text>
        <dbReference type="Rhea" id="RHEA:44644"/>
        <dbReference type="ChEBI" id="CHEBI:15377"/>
        <dbReference type="ChEBI" id="CHEBI:15378"/>
        <dbReference type="ChEBI" id="CHEBI:33019"/>
        <dbReference type="ChEBI" id="CHEBI:61560"/>
        <dbReference type="ChEBI" id="CHEBI:65317"/>
        <dbReference type="EC" id="3.6.1.9"/>
    </reaction>
</comment>
<dbReference type="EC" id="3.6.1.9" evidence="3"/>
<evidence type="ECO:0000256" key="1">
    <source>
        <dbReference type="ARBA" id="ARBA00001968"/>
    </source>
</evidence>
<dbReference type="Proteomes" id="UP000235363">
    <property type="component" value="Unassembled WGS sequence"/>
</dbReference>
<comment type="caution">
    <text evidence="3">Lacks conserved residue(s) required for the propagation of feature annotation.</text>
</comment>
<dbReference type="GO" id="GO:0047429">
    <property type="term" value="F:nucleoside triphosphate diphosphatase activity"/>
    <property type="evidence" value="ECO:0007669"/>
    <property type="project" value="UniProtKB-EC"/>
</dbReference>
<comment type="function">
    <text evidence="3">Nucleoside triphosphate pyrophosphatase. May have a dual role in cell division arrest and in preventing the incorporation of modified nucleotides into cellular nucleic acids.</text>
</comment>
<accession>A0A2N6T2E7</accession>
<reference evidence="4 5" key="1">
    <citation type="submission" date="2017-09" db="EMBL/GenBank/DDBJ databases">
        <title>Bacterial strain isolated from the female urinary microbiota.</title>
        <authorList>
            <person name="Thomas-White K."/>
            <person name="Kumar N."/>
            <person name="Forster S."/>
            <person name="Putonti C."/>
            <person name="Lawley T."/>
            <person name="Wolfe A.J."/>
        </authorList>
    </citation>
    <scope>NUCLEOTIDE SEQUENCE [LARGE SCALE GENOMIC DNA]</scope>
    <source>
        <strain evidence="4 5">UMB0908</strain>
    </source>
</reference>
<protein>
    <recommendedName>
        <fullName evidence="3">Nucleoside triphosphate pyrophosphatase</fullName>
        <ecNumber evidence="3">3.6.1.9</ecNumber>
    </recommendedName>
    <alternativeName>
        <fullName evidence="3">Nucleotide pyrophosphatase</fullName>
        <shortName evidence="3">Nucleotide PPase</shortName>
    </alternativeName>
</protein>
<evidence type="ECO:0000313" key="5">
    <source>
        <dbReference type="Proteomes" id="UP000235363"/>
    </source>
</evidence>
<dbReference type="InterPro" id="IPR003697">
    <property type="entry name" value="Maf-like"/>
</dbReference>
<keyword evidence="3" id="KW-0963">Cytoplasm</keyword>